<name>A0A3M7RC75_BRAPC</name>
<keyword evidence="2" id="KW-1185">Reference proteome</keyword>
<organism evidence="1 2">
    <name type="scientific">Brachionus plicatilis</name>
    <name type="common">Marine rotifer</name>
    <name type="synonym">Brachionus muelleri</name>
    <dbReference type="NCBI Taxonomy" id="10195"/>
    <lineage>
        <taxon>Eukaryota</taxon>
        <taxon>Metazoa</taxon>
        <taxon>Spiralia</taxon>
        <taxon>Gnathifera</taxon>
        <taxon>Rotifera</taxon>
        <taxon>Eurotatoria</taxon>
        <taxon>Monogononta</taxon>
        <taxon>Pseudotrocha</taxon>
        <taxon>Ploima</taxon>
        <taxon>Brachionidae</taxon>
        <taxon>Brachionus</taxon>
    </lineage>
</organism>
<accession>A0A3M7RC75</accession>
<gene>
    <name evidence="1" type="ORF">BpHYR1_019492</name>
</gene>
<dbReference type="Proteomes" id="UP000276133">
    <property type="component" value="Unassembled WGS sequence"/>
</dbReference>
<dbReference type="EMBL" id="REGN01003747">
    <property type="protein sequence ID" value="RNA21039.1"/>
    <property type="molecule type" value="Genomic_DNA"/>
</dbReference>
<evidence type="ECO:0000313" key="2">
    <source>
        <dbReference type="Proteomes" id="UP000276133"/>
    </source>
</evidence>
<reference evidence="1 2" key="1">
    <citation type="journal article" date="2018" name="Sci. Rep.">
        <title>Genomic signatures of local adaptation to the degree of environmental predictability in rotifers.</title>
        <authorList>
            <person name="Franch-Gras L."/>
            <person name="Hahn C."/>
            <person name="Garcia-Roger E.M."/>
            <person name="Carmona M.J."/>
            <person name="Serra M."/>
            <person name="Gomez A."/>
        </authorList>
    </citation>
    <scope>NUCLEOTIDE SEQUENCE [LARGE SCALE GENOMIC DNA]</scope>
    <source>
        <strain evidence="1">HYR1</strain>
    </source>
</reference>
<dbReference type="AlphaFoldDB" id="A0A3M7RC75"/>
<sequence length="31" mass="3736">MKKMSIKFKKLQTIRKKIVLVLKQNANFMNI</sequence>
<evidence type="ECO:0000313" key="1">
    <source>
        <dbReference type="EMBL" id="RNA21039.1"/>
    </source>
</evidence>
<protein>
    <submittedName>
        <fullName evidence="1">Uncharacterized protein</fullName>
    </submittedName>
</protein>
<proteinExistence type="predicted"/>
<comment type="caution">
    <text evidence="1">The sequence shown here is derived from an EMBL/GenBank/DDBJ whole genome shotgun (WGS) entry which is preliminary data.</text>
</comment>